<protein>
    <recommendedName>
        <fullName evidence="5 13">Signal peptidase I</fullName>
        <ecNumber evidence="4 13">3.4.21.89</ecNumber>
    </recommendedName>
</protein>
<evidence type="ECO:0000256" key="1">
    <source>
        <dbReference type="ARBA" id="ARBA00000677"/>
    </source>
</evidence>
<sequence length="304" mass="34446">MAAYFSIILVLVTLGSGLIWAVDAMLWAPKRRERLAVAQATEATITEEVADKITQEPVVVETARSIFPVITFVLILRSFLYEPFQIPSGSMMPTLLVGDFILVEKFTYGLKDPVWRNQLVDMDDPKRGDVVVFKFPEDTRIDYIKRVIGLPGDKVIYRNKQLYIQEACKAPTNCPKPKLIQRSAVNEGEFKQRGVSLLRFEEQLGDVTHDILVNPRRPDPIGYYHRAPGLKAGEFVVPEGQYFVMGDNRDNSTDSRFWGFVPEENLVGKATAIWISFEFGNQPSDFLPTWLPTNVRFSRVGGII</sequence>
<dbReference type="Gene3D" id="2.10.109.10">
    <property type="entry name" value="Umud Fragment, subunit A"/>
    <property type="match status" value="1"/>
</dbReference>
<keyword evidence="17" id="KW-1185">Reference proteome</keyword>
<evidence type="ECO:0000256" key="7">
    <source>
        <dbReference type="ARBA" id="ARBA00022670"/>
    </source>
</evidence>
<comment type="subcellular location">
    <subcellularLocation>
        <location evidence="2">Cell membrane</location>
        <topology evidence="2">Multi-pass membrane protein</topology>
    </subcellularLocation>
    <subcellularLocation>
        <location evidence="14">Membrane</location>
        <topology evidence="14">Multi-pass membrane protein</topology>
    </subcellularLocation>
</comment>
<dbReference type="CDD" id="cd06530">
    <property type="entry name" value="S26_SPase_I"/>
    <property type="match status" value="1"/>
</dbReference>
<evidence type="ECO:0000259" key="15">
    <source>
        <dbReference type="Pfam" id="PF10502"/>
    </source>
</evidence>
<gene>
    <name evidence="16" type="primary">lepB</name>
    <name evidence="16" type="ORF">GCM10009332_03040</name>
</gene>
<evidence type="ECO:0000256" key="10">
    <source>
        <dbReference type="ARBA" id="ARBA00022989"/>
    </source>
</evidence>
<dbReference type="PRINTS" id="PR00727">
    <property type="entry name" value="LEADERPTASE"/>
</dbReference>
<evidence type="ECO:0000256" key="6">
    <source>
        <dbReference type="ARBA" id="ARBA00022475"/>
    </source>
</evidence>
<evidence type="ECO:0000256" key="3">
    <source>
        <dbReference type="ARBA" id="ARBA00009370"/>
    </source>
</evidence>
<dbReference type="NCBIfam" id="TIGR02227">
    <property type="entry name" value="sigpep_I_bact"/>
    <property type="match status" value="1"/>
</dbReference>
<keyword evidence="11" id="KW-0472">Membrane</keyword>
<evidence type="ECO:0000256" key="12">
    <source>
        <dbReference type="PIRSR" id="PIRSR600223-1"/>
    </source>
</evidence>
<dbReference type="AlphaFoldDB" id="A0A917JKH3"/>
<dbReference type="InterPro" id="IPR019756">
    <property type="entry name" value="Pept_S26A_signal_pept_1_Ser-AS"/>
</dbReference>
<dbReference type="PANTHER" id="PTHR43390">
    <property type="entry name" value="SIGNAL PEPTIDASE I"/>
    <property type="match status" value="1"/>
</dbReference>
<dbReference type="InterPro" id="IPR019533">
    <property type="entry name" value="Peptidase_S26"/>
</dbReference>
<dbReference type="Pfam" id="PF10502">
    <property type="entry name" value="Peptidase_S26"/>
    <property type="match status" value="1"/>
</dbReference>
<evidence type="ECO:0000256" key="14">
    <source>
        <dbReference type="RuleBase" id="RU362042"/>
    </source>
</evidence>
<evidence type="ECO:0000256" key="4">
    <source>
        <dbReference type="ARBA" id="ARBA00013208"/>
    </source>
</evidence>
<keyword evidence="7 13" id="KW-0645">Protease</keyword>
<proteinExistence type="inferred from homology"/>
<keyword evidence="6" id="KW-1003">Cell membrane</keyword>
<dbReference type="PROSITE" id="PS00760">
    <property type="entry name" value="SPASE_I_2"/>
    <property type="match status" value="1"/>
</dbReference>
<accession>A0A917JKH3</accession>
<dbReference type="InterPro" id="IPR019758">
    <property type="entry name" value="Pept_S26A_signal_pept_1_CS"/>
</dbReference>
<reference evidence="16" key="1">
    <citation type="journal article" date="2014" name="Int. J. Syst. Evol. Microbiol.">
        <title>Complete genome sequence of Corynebacterium casei LMG S-19264T (=DSM 44701T), isolated from a smear-ripened cheese.</title>
        <authorList>
            <consortium name="US DOE Joint Genome Institute (JGI-PGF)"/>
            <person name="Walter F."/>
            <person name="Albersmeier A."/>
            <person name="Kalinowski J."/>
            <person name="Ruckert C."/>
        </authorList>
    </citation>
    <scope>NUCLEOTIDE SEQUENCE</scope>
    <source>
        <strain evidence="16">JCM 30804</strain>
    </source>
</reference>
<dbReference type="GO" id="GO:0006465">
    <property type="term" value="P:signal peptide processing"/>
    <property type="evidence" value="ECO:0007669"/>
    <property type="project" value="InterPro"/>
</dbReference>
<dbReference type="Proteomes" id="UP000613743">
    <property type="component" value="Unassembled WGS sequence"/>
</dbReference>
<evidence type="ECO:0000256" key="2">
    <source>
        <dbReference type="ARBA" id="ARBA00004651"/>
    </source>
</evidence>
<evidence type="ECO:0000256" key="5">
    <source>
        <dbReference type="ARBA" id="ARBA00019232"/>
    </source>
</evidence>
<dbReference type="InterPro" id="IPR019766">
    <property type="entry name" value="Sign_pep_all-beta_subdom"/>
</dbReference>
<dbReference type="GO" id="GO:0005886">
    <property type="term" value="C:plasma membrane"/>
    <property type="evidence" value="ECO:0007669"/>
    <property type="project" value="UniProtKB-SubCell"/>
</dbReference>
<name>A0A917JKH3_9GAMM</name>
<evidence type="ECO:0000313" key="17">
    <source>
        <dbReference type="Proteomes" id="UP000613743"/>
    </source>
</evidence>
<dbReference type="EMBL" id="BMPZ01000001">
    <property type="protein sequence ID" value="GGI69377.1"/>
    <property type="molecule type" value="Genomic_DNA"/>
</dbReference>
<dbReference type="PROSITE" id="PS00761">
    <property type="entry name" value="SPASE_I_3"/>
    <property type="match status" value="1"/>
</dbReference>
<keyword evidence="10" id="KW-1133">Transmembrane helix</keyword>
<dbReference type="GO" id="GO:0004252">
    <property type="term" value="F:serine-type endopeptidase activity"/>
    <property type="evidence" value="ECO:0007669"/>
    <property type="project" value="InterPro"/>
</dbReference>
<dbReference type="PANTHER" id="PTHR43390:SF1">
    <property type="entry name" value="CHLOROPLAST PROCESSING PEPTIDASE"/>
    <property type="match status" value="1"/>
</dbReference>
<dbReference type="Gene3D" id="2.170.230.10">
    <property type="match status" value="1"/>
</dbReference>
<evidence type="ECO:0000256" key="11">
    <source>
        <dbReference type="ARBA" id="ARBA00023136"/>
    </source>
</evidence>
<dbReference type="InterPro" id="IPR019757">
    <property type="entry name" value="Pept_S26A_signal_pept_1_Lys-AS"/>
</dbReference>
<keyword evidence="9 13" id="KW-0378">Hydrolase</keyword>
<organism evidence="16 17">
    <name type="scientific">Shewanella gelidii</name>
    <dbReference type="NCBI Taxonomy" id="1642821"/>
    <lineage>
        <taxon>Bacteria</taxon>
        <taxon>Pseudomonadati</taxon>
        <taxon>Pseudomonadota</taxon>
        <taxon>Gammaproteobacteria</taxon>
        <taxon>Alteromonadales</taxon>
        <taxon>Shewanellaceae</taxon>
        <taxon>Shewanella</taxon>
    </lineage>
</organism>
<evidence type="ECO:0000313" key="16">
    <source>
        <dbReference type="EMBL" id="GGI69377.1"/>
    </source>
</evidence>
<feature type="active site" evidence="12">
    <location>
        <position position="145"/>
    </location>
</feature>
<keyword evidence="8" id="KW-0812">Transmembrane</keyword>
<feature type="domain" description="Peptidase S26" evidence="15">
    <location>
        <begin position="60"/>
        <end position="274"/>
    </location>
</feature>
<dbReference type="EC" id="3.4.21.89" evidence="4 13"/>
<evidence type="ECO:0000256" key="13">
    <source>
        <dbReference type="RuleBase" id="RU003993"/>
    </source>
</evidence>
<dbReference type="SUPFAM" id="SSF51306">
    <property type="entry name" value="LexA/Signal peptidase"/>
    <property type="match status" value="1"/>
</dbReference>
<evidence type="ECO:0000256" key="9">
    <source>
        <dbReference type="ARBA" id="ARBA00022801"/>
    </source>
</evidence>
<comment type="similarity">
    <text evidence="3 14">Belongs to the peptidase S26 family.</text>
</comment>
<dbReference type="RefSeq" id="WP_188917159.1">
    <property type="nucleotide sequence ID" value="NZ_BMPZ01000001.1"/>
</dbReference>
<dbReference type="GO" id="GO:0009003">
    <property type="term" value="F:signal peptidase activity"/>
    <property type="evidence" value="ECO:0007669"/>
    <property type="project" value="UniProtKB-EC"/>
</dbReference>
<dbReference type="InterPro" id="IPR036286">
    <property type="entry name" value="LexA/Signal_pep-like_sf"/>
</dbReference>
<feature type="active site" evidence="12">
    <location>
        <position position="90"/>
    </location>
</feature>
<dbReference type="InterPro" id="IPR000223">
    <property type="entry name" value="Pept_S26A_signal_pept_1"/>
</dbReference>
<evidence type="ECO:0000256" key="8">
    <source>
        <dbReference type="ARBA" id="ARBA00022692"/>
    </source>
</evidence>
<reference evidence="16" key="2">
    <citation type="submission" date="2020-09" db="EMBL/GenBank/DDBJ databases">
        <authorList>
            <person name="Sun Q."/>
            <person name="Ohkuma M."/>
        </authorList>
    </citation>
    <scope>NUCLEOTIDE SEQUENCE</scope>
    <source>
        <strain evidence="16">JCM 30804</strain>
    </source>
</reference>
<comment type="caution">
    <text evidence="16">The sequence shown here is derived from an EMBL/GenBank/DDBJ whole genome shotgun (WGS) entry which is preliminary data.</text>
</comment>
<comment type="catalytic activity">
    <reaction evidence="1 13">
        <text>Cleavage of hydrophobic, N-terminal signal or leader sequences from secreted and periplasmic proteins.</text>
        <dbReference type="EC" id="3.4.21.89"/>
    </reaction>
</comment>
<dbReference type="PROSITE" id="PS00501">
    <property type="entry name" value="SPASE_I_1"/>
    <property type="match status" value="1"/>
</dbReference>